<gene>
    <name evidence="2" type="ORF">KAT72_19815</name>
</gene>
<dbReference type="EMBL" id="JAGRZL010000069">
    <property type="protein sequence ID" value="MBR7631199.1"/>
    <property type="molecule type" value="Genomic_DNA"/>
</dbReference>
<feature type="non-terminal residue" evidence="2">
    <location>
        <position position="72"/>
    </location>
</feature>
<proteinExistence type="predicted"/>
<comment type="caution">
    <text evidence="2">The sequence shown here is derived from an EMBL/GenBank/DDBJ whole genome shotgun (WGS) entry which is preliminary data.</text>
</comment>
<accession>A0ABS5GWJ6</accession>
<dbReference type="InterPro" id="IPR057869">
    <property type="entry name" value="HP1_YO34"/>
</dbReference>
<name>A0ABS5GWJ6_9GAMM</name>
<evidence type="ECO:0000313" key="3">
    <source>
        <dbReference type="Proteomes" id="UP000675653"/>
    </source>
</evidence>
<evidence type="ECO:0000256" key="1">
    <source>
        <dbReference type="SAM" id="MobiDB-lite"/>
    </source>
</evidence>
<dbReference type="Pfam" id="PF25759">
    <property type="entry name" value="HP1_ORF34"/>
    <property type="match status" value="1"/>
</dbReference>
<keyword evidence="3" id="KW-1185">Reference proteome</keyword>
<protein>
    <submittedName>
        <fullName evidence="2">Uncharacterized protein</fullName>
    </submittedName>
</protein>
<sequence>MSQAMLTLDGEPIIMKSMRVSASMQFQDKDQSGQTSSTSSAEQGAKAKELDISGLIPFKEERMLSRLFELAA</sequence>
<feature type="region of interest" description="Disordered" evidence="1">
    <location>
        <begin position="21"/>
        <end position="47"/>
    </location>
</feature>
<evidence type="ECO:0000313" key="2">
    <source>
        <dbReference type="EMBL" id="MBR7631199.1"/>
    </source>
</evidence>
<feature type="compositionally biased region" description="Polar residues" evidence="1">
    <location>
        <begin position="21"/>
        <end position="42"/>
    </location>
</feature>
<dbReference type="Proteomes" id="UP000675653">
    <property type="component" value="Unassembled WGS sequence"/>
</dbReference>
<organism evidence="2 3">
    <name type="scientific">Aeromonas popoffii</name>
    <dbReference type="NCBI Taxonomy" id="70856"/>
    <lineage>
        <taxon>Bacteria</taxon>
        <taxon>Pseudomonadati</taxon>
        <taxon>Pseudomonadota</taxon>
        <taxon>Gammaproteobacteria</taxon>
        <taxon>Aeromonadales</taxon>
        <taxon>Aeromonadaceae</taxon>
        <taxon>Aeromonas</taxon>
    </lineage>
</organism>
<reference evidence="2 3" key="1">
    <citation type="submission" date="2021-04" db="EMBL/GenBank/DDBJ databases">
        <title>Draft Genome of Aeromonas popoffii ID682, isolated from a natural water source in Idaho.</title>
        <authorList>
            <person name="Testerman T."/>
            <person name="Graf J."/>
        </authorList>
    </citation>
    <scope>NUCLEOTIDE SEQUENCE [LARGE SCALE GENOMIC DNA]</scope>
    <source>
        <strain evidence="2 3">ID682</strain>
    </source>
</reference>